<dbReference type="GO" id="GO:0070403">
    <property type="term" value="F:NAD+ binding"/>
    <property type="evidence" value="ECO:0007669"/>
    <property type="project" value="InterPro"/>
</dbReference>
<organism evidence="7">
    <name type="scientific">Sinomonas puerhi</name>
    <dbReference type="NCBI Taxonomy" id="3238584"/>
    <lineage>
        <taxon>Bacteria</taxon>
        <taxon>Bacillati</taxon>
        <taxon>Actinomycetota</taxon>
        <taxon>Actinomycetes</taxon>
        <taxon>Micrococcales</taxon>
        <taxon>Micrococcaceae</taxon>
        <taxon>Sinomonas</taxon>
    </lineage>
</organism>
<evidence type="ECO:0000256" key="4">
    <source>
        <dbReference type="SAM" id="MobiDB-lite"/>
    </source>
</evidence>
<feature type="domain" description="3-hydroxyacyl-CoA dehydrogenase NAD binding" evidence="6">
    <location>
        <begin position="41"/>
        <end position="219"/>
    </location>
</feature>
<dbReference type="Gene3D" id="1.10.1040.50">
    <property type="match status" value="1"/>
</dbReference>
<evidence type="ECO:0000259" key="5">
    <source>
        <dbReference type="Pfam" id="PF00725"/>
    </source>
</evidence>
<dbReference type="GO" id="GO:0006631">
    <property type="term" value="P:fatty acid metabolic process"/>
    <property type="evidence" value="ECO:0007669"/>
    <property type="project" value="InterPro"/>
</dbReference>
<dbReference type="Pfam" id="PF02737">
    <property type="entry name" value="3HCDH_N"/>
    <property type="match status" value="1"/>
</dbReference>
<dbReference type="InterPro" id="IPR008927">
    <property type="entry name" value="6-PGluconate_DH-like_C_sf"/>
</dbReference>
<protein>
    <submittedName>
        <fullName evidence="7">3-hydroxyacyl-CoA dehydrogenase NAD-binding domain-containing protein</fullName>
    </submittedName>
</protein>
<comment type="similarity">
    <text evidence="2">Belongs to the 3-hydroxyacyl-CoA dehydrogenase family.</text>
</comment>
<evidence type="ECO:0000259" key="6">
    <source>
        <dbReference type="Pfam" id="PF02737"/>
    </source>
</evidence>
<feature type="domain" description="3-hydroxyacyl-CoA dehydrogenase C-terminal" evidence="5">
    <location>
        <begin position="222"/>
        <end position="306"/>
    </location>
</feature>
<proteinExistence type="inferred from homology"/>
<name>A0AB39L093_9MICC</name>
<dbReference type="GO" id="GO:0016616">
    <property type="term" value="F:oxidoreductase activity, acting on the CH-OH group of donors, NAD or NADP as acceptor"/>
    <property type="evidence" value="ECO:0007669"/>
    <property type="project" value="InterPro"/>
</dbReference>
<gene>
    <name evidence="7" type="ORF">AB5L97_14140</name>
</gene>
<dbReference type="SUPFAM" id="SSF48179">
    <property type="entry name" value="6-phosphogluconate dehydrogenase C-terminal domain-like"/>
    <property type="match status" value="2"/>
</dbReference>
<comment type="pathway">
    <text evidence="1">Lipid metabolism; butanoate metabolism.</text>
</comment>
<accession>A0AB39L093</accession>
<dbReference type="RefSeq" id="WP_369045115.1">
    <property type="nucleotide sequence ID" value="NZ_CP163302.1"/>
</dbReference>
<dbReference type="KEGG" id="spue:AB5L97_14140"/>
<evidence type="ECO:0000256" key="2">
    <source>
        <dbReference type="ARBA" id="ARBA00009463"/>
    </source>
</evidence>
<dbReference type="Gene3D" id="3.40.50.720">
    <property type="entry name" value="NAD(P)-binding Rossmann-like Domain"/>
    <property type="match status" value="1"/>
</dbReference>
<keyword evidence="3" id="KW-0560">Oxidoreductase</keyword>
<dbReference type="EMBL" id="CP163302">
    <property type="protein sequence ID" value="XDP44407.1"/>
    <property type="molecule type" value="Genomic_DNA"/>
</dbReference>
<evidence type="ECO:0000256" key="3">
    <source>
        <dbReference type="ARBA" id="ARBA00023002"/>
    </source>
</evidence>
<dbReference type="InterPro" id="IPR006108">
    <property type="entry name" value="3HC_DH_C"/>
</dbReference>
<dbReference type="InterPro" id="IPR006176">
    <property type="entry name" value="3-OHacyl-CoA_DH_NAD-bd"/>
</dbReference>
<dbReference type="InterPro" id="IPR036291">
    <property type="entry name" value="NAD(P)-bd_dom_sf"/>
</dbReference>
<dbReference type="SUPFAM" id="SSF51735">
    <property type="entry name" value="NAD(P)-binding Rossmann-fold domains"/>
    <property type="match status" value="1"/>
</dbReference>
<dbReference type="PANTHER" id="PTHR48075">
    <property type="entry name" value="3-HYDROXYACYL-COA DEHYDROGENASE FAMILY PROTEIN"/>
    <property type="match status" value="1"/>
</dbReference>
<sequence>MPHITDAVSTAGLAPVETDAPTQASPAPSSAELGARRVSAIGVIGAGLMASQLATLFAQQLRLPVTMSDLSPERVDAALTGIRAKLERAEAKGRLARGEAEEIAGLITGTTDPADFAGCGAVIEAVFEELGVKRQVFAAAEAAIAPDALLLTNTSSLSVEAMAEGLAHPERVVGFHFFNPVAVLPLLELVRTPVASDAAMAAAADLAAALGKTAVPVADAPGFVVNRILTRLFAEILGEIEATAAAGGDPLAVDRALAPWNLPMTPLTLIDYIGTAVQQHICATMHRAYPERFPLSPWLAAAAESGVRRLLADDDGLSPDAASLLPQLAGTADATPADPAQVLERVRAALAEEVEIMLAEGVVASAEDIDRCMVLGANYPAGGITPLLAR</sequence>
<feature type="compositionally biased region" description="Low complexity" evidence="4">
    <location>
        <begin position="20"/>
        <end position="31"/>
    </location>
</feature>
<dbReference type="PANTHER" id="PTHR48075:SF5">
    <property type="entry name" value="3-HYDROXYBUTYRYL-COA DEHYDROGENASE"/>
    <property type="match status" value="1"/>
</dbReference>
<evidence type="ECO:0000256" key="1">
    <source>
        <dbReference type="ARBA" id="ARBA00005086"/>
    </source>
</evidence>
<dbReference type="Pfam" id="PF00725">
    <property type="entry name" value="3HCDH"/>
    <property type="match status" value="1"/>
</dbReference>
<dbReference type="FunFam" id="3.40.50.720:FF:000009">
    <property type="entry name" value="Fatty oxidation complex, alpha subunit"/>
    <property type="match status" value="1"/>
</dbReference>
<reference evidence="7" key="1">
    <citation type="submission" date="2024-07" db="EMBL/GenBank/DDBJ databases">
        <authorList>
            <person name="fu j."/>
        </authorList>
    </citation>
    <scope>NUCLEOTIDE SEQUENCE</scope>
    <source>
        <strain evidence="7">P10A9</strain>
    </source>
</reference>
<evidence type="ECO:0000313" key="7">
    <source>
        <dbReference type="EMBL" id="XDP44407.1"/>
    </source>
</evidence>
<dbReference type="AlphaFoldDB" id="A0AB39L093"/>
<feature type="region of interest" description="Disordered" evidence="4">
    <location>
        <begin position="1"/>
        <end position="31"/>
    </location>
</feature>